<dbReference type="Pfam" id="PF12800">
    <property type="entry name" value="Fer4_4"/>
    <property type="match status" value="1"/>
</dbReference>
<organism evidence="9 10">
    <name type="scientific">Slackia piriformis YIT 12062</name>
    <dbReference type="NCBI Taxonomy" id="742818"/>
    <lineage>
        <taxon>Bacteria</taxon>
        <taxon>Bacillati</taxon>
        <taxon>Actinomycetota</taxon>
        <taxon>Coriobacteriia</taxon>
        <taxon>Eggerthellales</taxon>
        <taxon>Eggerthellaceae</taxon>
        <taxon>Slackia</taxon>
    </lineage>
</organism>
<feature type="domain" description="4Fe-4S ferredoxin-type" evidence="8">
    <location>
        <begin position="3"/>
        <end position="31"/>
    </location>
</feature>
<evidence type="ECO:0000256" key="2">
    <source>
        <dbReference type="ARBA" id="ARBA00022485"/>
    </source>
</evidence>
<keyword evidence="3" id="KW-0479">Metal-binding</keyword>
<feature type="domain" description="4Fe-4S ferredoxin-type" evidence="8">
    <location>
        <begin position="57"/>
        <end position="88"/>
    </location>
</feature>
<keyword evidence="5" id="KW-0249">Electron transport</keyword>
<keyword evidence="4" id="KW-0677">Repeat</keyword>
<dbReference type="GO" id="GO:0051539">
    <property type="term" value="F:4 iron, 4 sulfur cluster binding"/>
    <property type="evidence" value="ECO:0007669"/>
    <property type="project" value="UniProtKB-KW"/>
</dbReference>
<evidence type="ECO:0000256" key="4">
    <source>
        <dbReference type="ARBA" id="ARBA00022737"/>
    </source>
</evidence>
<sequence length="212" mass="22545">MAYGFYFDSTRCTGCRTCEMACKDYKDLPAEIAFRRVFDYEGGSCALGADGTVASDVFMYHVSDACNHCENPKCFAACPTGAIEKDDDGIVFINQETCTGNGACVDACPYGVPILVKEEGKAKKCDMCRDRVAEGKQPICVEACPLRALEWGDLDELKAAHPDAVAGIAPLADPSETVPSLLINACPAAKEPGDTTGFVANEKEVTGVAAFE</sequence>
<keyword evidence="6" id="KW-0408">Iron</keyword>
<evidence type="ECO:0000256" key="6">
    <source>
        <dbReference type="ARBA" id="ARBA00023004"/>
    </source>
</evidence>
<dbReference type="InterPro" id="IPR050954">
    <property type="entry name" value="ET_IronSulfur_Cluster-Binding"/>
</dbReference>
<keyword evidence="2" id="KW-0004">4Fe-4S</keyword>
<dbReference type="Proteomes" id="UP000006069">
    <property type="component" value="Unassembled WGS sequence"/>
</dbReference>
<dbReference type="Gene3D" id="3.30.70.20">
    <property type="match status" value="2"/>
</dbReference>
<dbReference type="CDD" id="cd16371">
    <property type="entry name" value="DMSOR_beta_like"/>
    <property type="match status" value="1"/>
</dbReference>
<accession>K0YLW3</accession>
<evidence type="ECO:0000256" key="7">
    <source>
        <dbReference type="ARBA" id="ARBA00023014"/>
    </source>
</evidence>
<dbReference type="PANTHER" id="PTHR43177:SF5">
    <property type="entry name" value="ANAEROBIC DIMETHYL SULFOXIDE REDUCTASE CHAIN B-RELATED"/>
    <property type="match status" value="1"/>
</dbReference>
<evidence type="ECO:0000256" key="5">
    <source>
        <dbReference type="ARBA" id="ARBA00022982"/>
    </source>
</evidence>
<dbReference type="eggNOG" id="COG0437">
    <property type="taxonomic scope" value="Bacteria"/>
</dbReference>
<keyword evidence="10" id="KW-1185">Reference proteome</keyword>
<dbReference type="InParanoid" id="K0YLW3"/>
<dbReference type="GO" id="GO:0046872">
    <property type="term" value="F:metal ion binding"/>
    <property type="evidence" value="ECO:0007669"/>
    <property type="project" value="UniProtKB-KW"/>
</dbReference>
<name>K0YLW3_9ACTN</name>
<dbReference type="PATRIC" id="fig|742818.3.peg.175"/>
<dbReference type="OrthoDB" id="9779457at2"/>
<dbReference type="EMBL" id="ADMD01000001">
    <property type="protein sequence ID" value="EJZ84552.1"/>
    <property type="molecule type" value="Genomic_DNA"/>
</dbReference>
<evidence type="ECO:0000256" key="3">
    <source>
        <dbReference type="ARBA" id="ARBA00022723"/>
    </source>
</evidence>
<feature type="domain" description="4Fe-4S ferredoxin-type" evidence="8">
    <location>
        <begin position="89"/>
        <end position="118"/>
    </location>
</feature>
<reference evidence="9 10" key="1">
    <citation type="submission" date="2012-08" db="EMBL/GenBank/DDBJ databases">
        <title>The Genome Sequence of Slackia piriformis YIT 12062.</title>
        <authorList>
            <consortium name="The Broad Institute Genome Sequencing Platform"/>
            <person name="Earl A."/>
            <person name="Ward D."/>
            <person name="Feldgarden M."/>
            <person name="Gevers D."/>
            <person name="Morotomi M."/>
            <person name="Walker B."/>
            <person name="Young S.K."/>
            <person name="Zeng Q."/>
            <person name="Gargeya S."/>
            <person name="Fitzgerald M."/>
            <person name="Haas B."/>
            <person name="Abouelleil A."/>
            <person name="Alvarado L."/>
            <person name="Arachchi H.M."/>
            <person name="Berlin A.M."/>
            <person name="Chapman S.B."/>
            <person name="Goldberg J."/>
            <person name="Griggs A."/>
            <person name="Gujja S."/>
            <person name="Hansen M."/>
            <person name="Howarth C."/>
            <person name="Imamovic A."/>
            <person name="Larimer J."/>
            <person name="McCowen C."/>
            <person name="Montmayeur A."/>
            <person name="Murphy C."/>
            <person name="Neiman D."/>
            <person name="Pearson M."/>
            <person name="Priest M."/>
            <person name="Roberts A."/>
            <person name="Saif S."/>
            <person name="Shea T."/>
            <person name="Sisk P."/>
            <person name="Sykes S."/>
            <person name="Wortman J."/>
            <person name="Nusbaum C."/>
            <person name="Birren B."/>
        </authorList>
    </citation>
    <scope>NUCLEOTIDE SEQUENCE [LARGE SCALE GENOMIC DNA]</scope>
    <source>
        <strain evidence="9 10">YIT 12062</strain>
    </source>
</reference>
<proteinExistence type="predicted"/>
<dbReference type="HOGENOM" id="CLU_043374_2_0_11"/>
<keyword evidence="1" id="KW-0813">Transport</keyword>
<keyword evidence="7" id="KW-0411">Iron-sulfur</keyword>
<gene>
    <name evidence="9" type="ORF">HMPREF9451_00155</name>
</gene>
<dbReference type="AlphaFoldDB" id="K0YLW3"/>
<evidence type="ECO:0000313" key="9">
    <source>
        <dbReference type="EMBL" id="EJZ84552.1"/>
    </source>
</evidence>
<evidence type="ECO:0000256" key="1">
    <source>
        <dbReference type="ARBA" id="ARBA00022448"/>
    </source>
</evidence>
<dbReference type="InterPro" id="IPR017896">
    <property type="entry name" value="4Fe4S_Fe-S-bd"/>
</dbReference>
<dbReference type="RefSeq" id="WP_009138393.1">
    <property type="nucleotide sequence ID" value="NZ_JH815198.1"/>
</dbReference>
<evidence type="ECO:0000313" key="10">
    <source>
        <dbReference type="Proteomes" id="UP000006069"/>
    </source>
</evidence>
<protein>
    <submittedName>
        <fullName evidence="9">Dimethylsulfoxide reductase, chain B</fullName>
    </submittedName>
</protein>
<dbReference type="SUPFAM" id="SSF54862">
    <property type="entry name" value="4Fe-4S ferredoxins"/>
    <property type="match status" value="1"/>
</dbReference>
<dbReference type="PANTHER" id="PTHR43177">
    <property type="entry name" value="PROTEIN NRFC"/>
    <property type="match status" value="1"/>
</dbReference>
<dbReference type="PROSITE" id="PS51379">
    <property type="entry name" value="4FE4S_FER_2"/>
    <property type="match status" value="3"/>
</dbReference>
<dbReference type="Pfam" id="PF13247">
    <property type="entry name" value="Fer4_11"/>
    <property type="match status" value="1"/>
</dbReference>
<evidence type="ECO:0000259" key="8">
    <source>
        <dbReference type="PROSITE" id="PS51379"/>
    </source>
</evidence>
<comment type="caution">
    <text evidence="9">The sequence shown here is derived from an EMBL/GenBank/DDBJ whole genome shotgun (WGS) entry which is preliminary data.</text>
</comment>